<name>A0AAN6DNI3_9EURO</name>
<sequence length="152" mass="16475">MKLLSVILTAMLAVLSFPTPSAAAPTQDSTEVDAMANDVSGTLNTFNDSSSSIQPTKWAWIVFCTTDDRTFLTRCSNLPKRGNETSDEPNGDDGPIDTQVQPRGDTQGDSMNYYNLYTSQCRSICTCADNGDFSCSLYGSCNPAAVWQNCIE</sequence>
<accession>A0AAN6DNI3</accession>
<protein>
    <submittedName>
        <fullName evidence="3">Uncharacterized protein</fullName>
    </submittedName>
</protein>
<evidence type="ECO:0000313" key="3">
    <source>
        <dbReference type="EMBL" id="KAI1608613.1"/>
    </source>
</evidence>
<feature type="compositionally biased region" description="Acidic residues" evidence="1">
    <location>
        <begin position="85"/>
        <end position="95"/>
    </location>
</feature>
<dbReference type="Proteomes" id="UP001203852">
    <property type="component" value="Unassembled WGS sequence"/>
</dbReference>
<comment type="caution">
    <text evidence="3">The sequence shown here is derived from an EMBL/GenBank/DDBJ whole genome shotgun (WGS) entry which is preliminary data.</text>
</comment>
<evidence type="ECO:0000256" key="2">
    <source>
        <dbReference type="SAM" id="SignalP"/>
    </source>
</evidence>
<feature type="region of interest" description="Disordered" evidence="1">
    <location>
        <begin position="77"/>
        <end position="108"/>
    </location>
</feature>
<keyword evidence="4" id="KW-1185">Reference proteome</keyword>
<organism evidence="3 4">
    <name type="scientific">Exophiala viscosa</name>
    <dbReference type="NCBI Taxonomy" id="2486360"/>
    <lineage>
        <taxon>Eukaryota</taxon>
        <taxon>Fungi</taxon>
        <taxon>Dikarya</taxon>
        <taxon>Ascomycota</taxon>
        <taxon>Pezizomycotina</taxon>
        <taxon>Eurotiomycetes</taxon>
        <taxon>Chaetothyriomycetidae</taxon>
        <taxon>Chaetothyriales</taxon>
        <taxon>Herpotrichiellaceae</taxon>
        <taxon>Exophiala</taxon>
    </lineage>
</organism>
<dbReference type="AlphaFoldDB" id="A0AAN6DNI3"/>
<dbReference type="EMBL" id="MU404362">
    <property type="protein sequence ID" value="KAI1608613.1"/>
    <property type="molecule type" value="Genomic_DNA"/>
</dbReference>
<gene>
    <name evidence="3" type="ORF">EDD36DRAFT_88057</name>
</gene>
<evidence type="ECO:0000256" key="1">
    <source>
        <dbReference type="SAM" id="MobiDB-lite"/>
    </source>
</evidence>
<feature type="chain" id="PRO_5042892189" evidence="2">
    <location>
        <begin position="24"/>
        <end position="152"/>
    </location>
</feature>
<proteinExistence type="predicted"/>
<feature type="signal peptide" evidence="2">
    <location>
        <begin position="1"/>
        <end position="23"/>
    </location>
</feature>
<evidence type="ECO:0000313" key="4">
    <source>
        <dbReference type="Proteomes" id="UP001203852"/>
    </source>
</evidence>
<reference evidence="3" key="1">
    <citation type="journal article" date="2022" name="bioRxiv">
        <title>Deciphering the potential niche of two novel black yeast fungi from a biological soil crust based on their genomes, phenotypes, and melanin regulation.</title>
        <authorList>
            <consortium name="DOE Joint Genome Institute"/>
            <person name="Carr E.C."/>
            <person name="Barton Q."/>
            <person name="Grambo S."/>
            <person name="Sullivan M."/>
            <person name="Renfro C.M."/>
            <person name="Kuo A."/>
            <person name="Pangilinan J."/>
            <person name="Lipzen A."/>
            <person name="Keymanesh K."/>
            <person name="Savage E."/>
            <person name="Barry K."/>
            <person name="Grigoriev I.V."/>
            <person name="Riekhof W.R."/>
            <person name="Harris S.S."/>
        </authorList>
    </citation>
    <scope>NUCLEOTIDE SEQUENCE</scope>
    <source>
        <strain evidence="3">JF 03-4F</strain>
    </source>
</reference>
<keyword evidence="2" id="KW-0732">Signal</keyword>